<proteinExistence type="predicted"/>
<name>A0A285E713_9ACTN</name>
<evidence type="ECO:0000259" key="1">
    <source>
        <dbReference type="Pfam" id="PF04993"/>
    </source>
</evidence>
<dbReference type="EMBL" id="OBDO01000001">
    <property type="protein sequence ID" value="SNX94872.1"/>
    <property type="molecule type" value="Genomic_DNA"/>
</dbReference>
<dbReference type="Gene3D" id="3.30.1460.30">
    <property type="entry name" value="YgaC/TfoX-N like chaperone"/>
    <property type="match status" value="1"/>
</dbReference>
<evidence type="ECO:0000313" key="2">
    <source>
        <dbReference type="EMBL" id="SNX94872.1"/>
    </source>
</evidence>
<organism evidence="2 3">
    <name type="scientific">Geodermatophilus sabuli</name>
    <dbReference type="NCBI Taxonomy" id="1564158"/>
    <lineage>
        <taxon>Bacteria</taxon>
        <taxon>Bacillati</taxon>
        <taxon>Actinomycetota</taxon>
        <taxon>Actinomycetes</taxon>
        <taxon>Geodermatophilales</taxon>
        <taxon>Geodermatophilaceae</taxon>
        <taxon>Geodermatophilus</taxon>
    </lineage>
</organism>
<gene>
    <name evidence="2" type="ORF">SAMN06893097_101673</name>
</gene>
<dbReference type="InterPro" id="IPR007076">
    <property type="entry name" value="TfoX_N"/>
</dbReference>
<keyword evidence="3" id="KW-1185">Reference proteome</keyword>
<dbReference type="SUPFAM" id="SSF159894">
    <property type="entry name" value="YgaC/TfoX-N like"/>
    <property type="match status" value="1"/>
</dbReference>
<reference evidence="2 3" key="1">
    <citation type="submission" date="2017-09" db="EMBL/GenBank/DDBJ databases">
        <authorList>
            <person name="Ehlers B."/>
            <person name="Leendertz F.H."/>
        </authorList>
    </citation>
    <scope>NUCLEOTIDE SEQUENCE [LARGE SCALE GENOMIC DNA]</scope>
    <source>
        <strain evidence="2 3">DSM 46844</strain>
    </source>
</reference>
<feature type="domain" description="TfoX N-terminal" evidence="1">
    <location>
        <begin position="14"/>
        <end position="103"/>
    </location>
</feature>
<accession>A0A285E713</accession>
<protein>
    <submittedName>
        <fullName evidence="2">TfoX N-terminal domain-containing protein</fullName>
    </submittedName>
</protein>
<dbReference type="RefSeq" id="WP_216359592.1">
    <property type="nucleotide sequence ID" value="NZ_JACHXB010000001.1"/>
</dbReference>
<sequence length="108" mass="11467">MAHDHLTADRVRRLLGPRGDVVEKRMVGGGLSFSVDGRMCCGVTGTGLLIRVGPDAVAGALEEPHVEPMELGGRRMAAFVLVGPAGYATDAELDGWLRRALDFLAQLP</sequence>
<dbReference type="AlphaFoldDB" id="A0A285E713"/>
<dbReference type="Pfam" id="PF04993">
    <property type="entry name" value="TfoX_N"/>
    <property type="match status" value="1"/>
</dbReference>
<dbReference type="Proteomes" id="UP000219514">
    <property type="component" value="Unassembled WGS sequence"/>
</dbReference>
<evidence type="ECO:0000313" key="3">
    <source>
        <dbReference type="Proteomes" id="UP000219514"/>
    </source>
</evidence>